<evidence type="ECO:0000313" key="4">
    <source>
        <dbReference type="Proteomes" id="UP001142374"/>
    </source>
</evidence>
<accession>A0A9X2LF21</accession>
<evidence type="ECO:0008006" key="5">
    <source>
        <dbReference type="Google" id="ProtNLM"/>
    </source>
</evidence>
<dbReference type="EMBL" id="JANIID010000006">
    <property type="protein sequence ID" value="MCQ8769968.1"/>
    <property type="molecule type" value="Genomic_DNA"/>
</dbReference>
<dbReference type="AlphaFoldDB" id="A0A9X2LF21"/>
<dbReference type="PROSITE" id="PS51257">
    <property type="entry name" value="PROKAR_LIPOPROTEIN"/>
    <property type="match status" value="1"/>
</dbReference>
<name>A0A9X2LF21_9ACTN</name>
<proteinExistence type="predicted"/>
<protein>
    <recommendedName>
        <fullName evidence="5">Lipoprotein</fullName>
    </recommendedName>
</protein>
<evidence type="ECO:0000256" key="1">
    <source>
        <dbReference type="SAM" id="MobiDB-lite"/>
    </source>
</evidence>
<dbReference type="RefSeq" id="WP_168092165.1">
    <property type="nucleotide sequence ID" value="NZ_JAATER010000058.1"/>
</dbReference>
<dbReference type="Proteomes" id="UP001142374">
    <property type="component" value="Unassembled WGS sequence"/>
</dbReference>
<organism evidence="3 4">
    <name type="scientific">Streptomyces telluris</name>
    <dbReference type="NCBI Taxonomy" id="2720021"/>
    <lineage>
        <taxon>Bacteria</taxon>
        <taxon>Bacillati</taxon>
        <taxon>Actinomycetota</taxon>
        <taxon>Actinomycetes</taxon>
        <taxon>Kitasatosporales</taxon>
        <taxon>Streptomycetaceae</taxon>
        <taxon>Streptomyces</taxon>
    </lineage>
</organism>
<feature type="compositionally biased region" description="Low complexity" evidence="1">
    <location>
        <begin position="34"/>
        <end position="54"/>
    </location>
</feature>
<feature type="chain" id="PRO_5040982136" description="Lipoprotein" evidence="2">
    <location>
        <begin position="23"/>
        <end position="263"/>
    </location>
</feature>
<comment type="caution">
    <text evidence="3">The sequence shown here is derived from an EMBL/GenBank/DDBJ whole genome shotgun (WGS) entry which is preliminary data.</text>
</comment>
<reference evidence="3" key="1">
    <citation type="submission" date="2022-06" db="EMBL/GenBank/DDBJ databases">
        <title>WGS of actinobacteria.</title>
        <authorList>
            <person name="Thawai C."/>
        </authorList>
    </citation>
    <scope>NUCLEOTIDE SEQUENCE</scope>
    <source>
        <strain evidence="3">AA8</strain>
    </source>
</reference>
<gene>
    <name evidence="3" type="ORF">NQU55_09275</name>
</gene>
<evidence type="ECO:0000313" key="3">
    <source>
        <dbReference type="EMBL" id="MCQ8769968.1"/>
    </source>
</evidence>
<keyword evidence="2" id="KW-0732">Signal</keyword>
<keyword evidence="4" id="KW-1185">Reference proteome</keyword>
<feature type="signal peptide" evidence="2">
    <location>
        <begin position="1"/>
        <end position="22"/>
    </location>
</feature>
<sequence>MSAALRRGALAAFAAASLLALSACGDGGKDGKQPSAAPSGGPATGGTAPAPGAPGKDKGARPLTAGQAKAALLTPGDLASGWEVNKDIPAYDVGATGMQFGKADKAACQPLLDVFVGADNGPKAQAHAMTDLKQAGDTKIQMTQGVTSYQEAEAVRIMQQKIDFGACGKFAAKGADGTTDQAAGSELTVPALGDGARGVRVVFAATEQGVSIQHDIAAVRVGGTVVTVSQASFTTADTAAFESSLRKAVEKVRQAQSKAGGKA</sequence>
<feature type="region of interest" description="Disordered" evidence="1">
    <location>
        <begin position="27"/>
        <end position="63"/>
    </location>
</feature>
<evidence type="ECO:0000256" key="2">
    <source>
        <dbReference type="SAM" id="SignalP"/>
    </source>
</evidence>